<keyword evidence="2" id="KW-0238">DNA-binding</keyword>
<dbReference type="PANTHER" id="PTHR36172:SF1">
    <property type="entry name" value="RESOLVASE-RELATED"/>
    <property type="match status" value="1"/>
</dbReference>
<dbReference type="SUPFAM" id="SSF46955">
    <property type="entry name" value="Putative DNA-binding domain"/>
    <property type="match status" value="1"/>
</dbReference>
<dbReference type="AlphaFoldDB" id="A0AAV3WJT6"/>
<dbReference type="EMBL" id="BJUJ01000159">
    <property type="protein sequence ID" value="GEK45674.1"/>
    <property type="molecule type" value="Genomic_DNA"/>
</dbReference>
<dbReference type="PROSITE" id="PS00397">
    <property type="entry name" value="RECOMBINASES_1"/>
    <property type="match status" value="1"/>
</dbReference>
<dbReference type="Pfam" id="PF00376">
    <property type="entry name" value="MerR"/>
    <property type="match status" value="1"/>
</dbReference>
<dbReference type="FunFam" id="3.40.50.1390:FF:000002">
    <property type="entry name" value="ORF1 in transposon ISC1904"/>
    <property type="match status" value="1"/>
</dbReference>
<dbReference type="InterPro" id="IPR041718">
    <property type="entry name" value="IS607_transposase-like"/>
</dbReference>
<evidence type="ECO:0000256" key="4">
    <source>
        <dbReference type="PIRSR" id="PIRSR606118-50"/>
    </source>
</evidence>
<evidence type="ECO:0000313" key="8">
    <source>
        <dbReference type="EMBL" id="GEK45674.1"/>
    </source>
</evidence>
<feature type="domain" description="HTH merR-type" evidence="6">
    <location>
        <begin position="16"/>
        <end position="55"/>
    </location>
</feature>
<evidence type="ECO:0000256" key="2">
    <source>
        <dbReference type="ARBA" id="ARBA00023125"/>
    </source>
</evidence>
<evidence type="ECO:0000256" key="1">
    <source>
        <dbReference type="ARBA" id="ARBA00022908"/>
    </source>
</evidence>
<reference evidence="8 9" key="1">
    <citation type="submission" date="2019-07" db="EMBL/GenBank/DDBJ databases">
        <title>Whole genome shotgun sequence of Acinetobacter johnsonii NBRC 102197.</title>
        <authorList>
            <person name="Hosoyama A."/>
            <person name="Uohara A."/>
            <person name="Ohji S."/>
            <person name="Ichikawa N."/>
        </authorList>
    </citation>
    <scope>NUCLEOTIDE SEQUENCE [LARGE SCALE GENOMIC DNA]</scope>
    <source>
        <strain evidence="8 9">NBRC 102197</strain>
    </source>
</reference>
<dbReference type="GO" id="GO:0006355">
    <property type="term" value="P:regulation of DNA-templated transcription"/>
    <property type="evidence" value="ECO:0007669"/>
    <property type="project" value="InterPro"/>
</dbReference>
<sequence>MKSTYFYTIIYNMSKYVSISVAAKTLGVSIQTLRRWDEEGTLVADRTPKNHRRYDLSKITPEQIHKPDSQLQRKTIAYARVSSHDQKEDLIRQQQVLEMYCANQGWTFELISDLGSGMNYRKKGLNKLLEAIMNDEIGRLVLTHKDRLLRFGAELVFALCEAKSVEIVILNKGENLSFEEELAQDVLEIITVFSARLYGSRSKKNQKLIQAVKDAL</sequence>
<accession>A0AAV3WJT6</accession>
<keyword evidence="3" id="KW-0233">DNA recombination</keyword>
<dbReference type="SMART" id="SM00857">
    <property type="entry name" value="Resolvase"/>
    <property type="match status" value="1"/>
</dbReference>
<dbReference type="PANTHER" id="PTHR36172">
    <property type="match status" value="1"/>
</dbReference>
<proteinExistence type="predicted"/>
<dbReference type="Gene3D" id="3.40.50.1390">
    <property type="entry name" value="Resolvase, N-terminal catalytic domain"/>
    <property type="match status" value="1"/>
</dbReference>
<dbReference type="InterPro" id="IPR051491">
    <property type="entry name" value="Recombinase/Transposase-rel"/>
</dbReference>
<dbReference type="CDD" id="cd04762">
    <property type="entry name" value="HTH_MerR-trunc"/>
    <property type="match status" value="1"/>
</dbReference>
<dbReference type="InterPro" id="IPR009061">
    <property type="entry name" value="DNA-bd_dom_put_sf"/>
</dbReference>
<dbReference type="CDD" id="cd03769">
    <property type="entry name" value="SR_IS607_transposase_like"/>
    <property type="match status" value="1"/>
</dbReference>
<dbReference type="Gene3D" id="1.10.287.2170">
    <property type="match status" value="1"/>
</dbReference>
<dbReference type="GO" id="GO:0015074">
    <property type="term" value="P:DNA integration"/>
    <property type="evidence" value="ECO:0007669"/>
    <property type="project" value="UniProtKB-KW"/>
</dbReference>
<dbReference type="Pfam" id="PF00239">
    <property type="entry name" value="Resolvase"/>
    <property type="match status" value="1"/>
</dbReference>
<feature type="active site" description="O-(5'-phospho-DNA)-serine intermediate" evidence="4 5">
    <location>
        <position position="82"/>
    </location>
</feature>
<dbReference type="PROSITE" id="PS50937">
    <property type="entry name" value="HTH_MERR_2"/>
    <property type="match status" value="1"/>
</dbReference>
<dbReference type="NCBIfam" id="NF033518">
    <property type="entry name" value="transpos_IS607"/>
    <property type="match status" value="1"/>
</dbReference>
<dbReference type="InterPro" id="IPR006118">
    <property type="entry name" value="Recombinase_CS"/>
</dbReference>
<dbReference type="Proteomes" id="UP000321274">
    <property type="component" value="Unassembled WGS sequence"/>
</dbReference>
<dbReference type="PROSITE" id="PS51736">
    <property type="entry name" value="RECOMBINASES_3"/>
    <property type="match status" value="1"/>
</dbReference>
<dbReference type="InterPro" id="IPR048046">
    <property type="entry name" value="Transpos_IS607"/>
</dbReference>
<dbReference type="InterPro" id="IPR036162">
    <property type="entry name" value="Resolvase-like_N_sf"/>
</dbReference>
<dbReference type="InterPro" id="IPR006119">
    <property type="entry name" value="Resolv_N"/>
</dbReference>
<organism evidence="8 9">
    <name type="scientific">Acinetobacter johnsonii</name>
    <dbReference type="NCBI Taxonomy" id="40214"/>
    <lineage>
        <taxon>Bacteria</taxon>
        <taxon>Pseudomonadati</taxon>
        <taxon>Pseudomonadota</taxon>
        <taxon>Gammaproteobacteria</taxon>
        <taxon>Moraxellales</taxon>
        <taxon>Moraxellaceae</taxon>
        <taxon>Acinetobacter</taxon>
    </lineage>
</organism>
<dbReference type="GO" id="GO:0000150">
    <property type="term" value="F:DNA strand exchange activity"/>
    <property type="evidence" value="ECO:0007669"/>
    <property type="project" value="InterPro"/>
</dbReference>
<dbReference type="InterPro" id="IPR000551">
    <property type="entry name" value="MerR-type_HTH_dom"/>
</dbReference>
<evidence type="ECO:0000256" key="3">
    <source>
        <dbReference type="ARBA" id="ARBA00023172"/>
    </source>
</evidence>
<dbReference type="GO" id="GO:0003677">
    <property type="term" value="F:DNA binding"/>
    <property type="evidence" value="ECO:0007669"/>
    <property type="project" value="UniProtKB-KW"/>
</dbReference>
<evidence type="ECO:0000259" key="6">
    <source>
        <dbReference type="PROSITE" id="PS50937"/>
    </source>
</evidence>
<name>A0AAV3WJT6_ACIJO</name>
<evidence type="ECO:0000256" key="5">
    <source>
        <dbReference type="PROSITE-ProRule" id="PRU10137"/>
    </source>
</evidence>
<gene>
    <name evidence="8" type="ORF">AJO04nite_29320</name>
</gene>
<keyword evidence="1" id="KW-0229">DNA integration</keyword>
<evidence type="ECO:0000259" key="7">
    <source>
        <dbReference type="PROSITE" id="PS51736"/>
    </source>
</evidence>
<comment type="caution">
    <text evidence="8">The sequence shown here is derived from an EMBL/GenBank/DDBJ whole genome shotgun (WGS) entry which is preliminary data.</text>
</comment>
<dbReference type="SUPFAM" id="SSF53041">
    <property type="entry name" value="Resolvase-like"/>
    <property type="match status" value="1"/>
</dbReference>
<evidence type="ECO:0000313" key="9">
    <source>
        <dbReference type="Proteomes" id="UP000321274"/>
    </source>
</evidence>
<feature type="domain" description="Resolvase/invertase-type recombinase catalytic" evidence="7">
    <location>
        <begin position="74"/>
        <end position="216"/>
    </location>
</feature>
<protein>
    <submittedName>
        <fullName evidence="8">IS607 family transposase ISTko1</fullName>
    </submittedName>
</protein>
<dbReference type="Gene3D" id="1.10.1660.10">
    <property type="match status" value="1"/>
</dbReference>